<dbReference type="EMBL" id="JBDGHN010000005">
    <property type="protein sequence ID" value="MEN2751680.1"/>
    <property type="molecule type" value="Genomic_DNA"/>
</dbReference>
<protein>
    <submittedName>
        <fullName evidence="1">Methyltransferase domain-containing protein</fullName>
    </submittedName>
</protein>
<accession>A0ABU9X8F3</accession>
<evidence type="ECO:0000313" key="2">
    <source>
        <dbReference type="Proteomes" id="UP001461960"/>
    </source>
</evidence>
<dbReference type="GO" id="GO:0008168">
    <property type="term" value="F:methyltransferase activity"/>
    <property type="evidence" value="ECO:0007669"/>
    <property type="project" value="UniProtKB-KW"/>
</dbReference>
<gene>
    <name evidence="1" type="ORF">AAIR29_08550</name>
</gene>
<dbReference type="Gene3D" id="3.40.50.150">
    <property type="entry name" value="Vaccinia Virus protein VP39"/>
    <property type="match status" value="1"/>
</dbReference>
<comment type="caution">
    <text evidence="1">The sequence shown here is derived from an EMBL/GenBank/DDBJ whole genome shotgun (WGS) entry which is preliminary data.</text>
</comment>
<dbReference type="RefSeq" id="WP_345832215.1">
    <property type="nucleotide sequence ID" value="NZ_JBDGHN010000005.1"/>
</dbReference>
<dbReference type="InterPro" id="IPR029063">
    <property type="entry name" value="SAM-dependent_MTases_sf"/>
</dbReference>
<proteinExistence type="predicted"/>
<reference evidence="1 2" key="1">
    <citation type="submission" date="2024-05" db="EMBL/GenBank/DDBJ databases">
        <authorList>
            <person name="Kim H.-Y."/>
            <person name="Kim E."/>
            <person name="Cai Y."/>
            <person name="Yang S.-M."/>
            <person name="Lee W."/>
        </authorList>
    </citation>
    <scope>NUCLEOTIDE SEQUENCE [LARGE SCALE GENOMIC DNA]</scope>
    <source>
        <strain evidence="1 2">FBL11</strain>
    </source>
</reference>
<name>A0ABU9X8F3_9GAMM</name>
<evidence type="ECO:0000313" key="1">
    <source>
        <dbReference type="EMBL" id="MEN2751680.1"/>
    </source>
</evidence>
<dbReference type="SUPFAM" id="SSF53335">
    <property type="entry name" value="S-adenosyl-L-methionine-dependent methyltransferases"/>
    <property type="match status" value="1"/>
</dbReference>
<dbReference type="Pfam" id="PF13489">
    <property type="entry name" value="Methyltransf_23"/>
    <property type="match status" value="1"/>
</dbReference>
<keyword evidence="1" id="KW-0489">Methyltransferase</keyword>
<organism evidence="1 2">
    <name type="scientific">Psychrobacter saeujeotis</name>
    <dbReference type="NCBI Taxonomy" id="3143436"/>
    <lineage>
        <taxon>Bacteria</taxon>
        <taxon>Pseudomonadati</taxon>
        <taxon>Pseudomonadota</taxon>
        <taxon>Gammaproteobacteria</taxon>
        <taxon>Moraxellales</taxon>
        <taxon>Moraxellaceae</taxon>
        <taxon>Psychrobacter</taxon>
    </lineage>
</organism>
<dbReference type="GO" id="GO:0032259">
    <property type="term" value="P:methylation"/>
    <property type="evidence" value="ECO:0007669"/>
    <property type="project" value="UniProtKB-KW"/>
</dbReference>
<dbReference type="Proteomes" id="UP001461960">
    <property type="component" value="Unassembled WGS sequence"/>
</dbReference>
<keyword evidence="1" id="KW-0808">Transferase</keyword>
<keyword evidence="2" id="KW-1185">Reference proteome</keyword>
<dbReference type="CDD" id="cd02440">
    <property type="entry name" value="AdoMet_MTases"/>
    <property type="match status" value="1"/>
</dbReference>
<sequence>MEILATPARFSSRKQTIARHFASACDYDQHAHIQQQACQSLLANIAYDKQDSVLEIGAGTGQMTRLLAAYIQSKYWLINELCTEQTATLQSILPDAQIVIGDAETLDFKGKHSLIVSANAVQWFDNPLSLVMQSAPRLKAGGQLLFSTFTANNFLQIKTLTNQGLHYPETSEWQLALTHAGFERIVLSTQRFDLLFTTPYAVLKHMKLTGVSTNQTQSVNAQPFKWTKARLQQFERDYWQYFSATDEEGQPCVSLTYEVLIVSAFRN</sequence>